<dbReference type="AlphaFoldDB" id="A0A9P4WAF4"/>
<dbReference type="EMBL" id="SWKU01000016">
    <property type="protein sequence ID" value="KAF2999667.1"/>
    <property type="molecule type" value="Genomic_DNA"/>
</dbReference>
<organism evidence="2 3">
    <name type="scientific">Curvularia kusanoi</name>
    <name type="common">Cochliobolus kusanoi</name>
    <dbReference type="NCBI Taxonomy" id="90978"/>
    <lineage>
        <taxon>Eukaryota</taxon>
        <taxon>Fungi</taxon>
        <taxon>Dikarya</taxon>
        <taxon>Ascomycota</taxon>
        <taxon>Pezizomycotina</taxon>
        <taxon>Dothideomycetes</taxon>
        <taxon>Pleosporomycetidae</taxon>
        <taxon>Pleosporales</taxon>
        <taxon>Pleosporineae</taxon>
        <taxon>Pleosporaceae</taxon>
        <taxon>Curvularia</taxon>
    </lineage>
</organism>
<proteinExistence type="predicted"/>
<evidence type="ECO:0000256" key="1">
    <source>
        <dbReference type="SAM" id="Phobius"/>
    </source>
</evidence>
<evidence type="ECO:0000313" key="3">
    <source>
        <dbReference type="Proteomes" id="UP000801428"/>
    </source>
</evidence>
<name>A0A9P4WAF4_CURKU</name>
<gene>
    <name evidence="2" type="ORF">E8E13_001067</name>
</gene>
<comment type="caution">
    <text evidence="2">The sequence shown here is derived from an EMBL/GenBank/DDBJ whole genome shotgun (WGS) entry which is preliminary data.</text>
</comment>
<keyword evidence="1" id="KW-0472">Membrane</keyword>
<keyword evidence="3" id="KW-1185">Reference proteome</keyword>
<evidence type="ECO:0000313" key="2">
    <source>
        <dbReference type="EMBL" id="KAF2999667.1"/>
    </source>
</evidence>
<reference evidence="2" key="1">
    <citation type="submission" date="2019-04" db="EMBL/GenBank/DDBJ databases">
        <title>Sequencing of skin fungus with MAO and IRED activity.</title>
        <authorList>
            <person name="Marsaioli A.J."/>
            <person name="Bonatto J.M.C."/>
            <person name="Reis Junior O."/>
        </authorList>
    </citation>
    <scope>NUCLEOTIDE SEQUENCE</scope>
    <source>
        <strain evidence="2">30M1</strain>
    </source>
</reference>
<dbReference type="Proteomes" id="UP000801428">
    <property type="component" value="Unassembled WGS sequence"/>
</dbReference>
<dbReference type="OrthoDB" id="5342924at2759"/>
<feature type="transmembrane region" description="Helical" evidence="1">
    <location>
        <begin position="234"/>
        <end position="255"/>
    </location>
</feature>
<keyword evidence="1" id="KW-0812">Transmembrane</keyword>
<accession>A0A9P4WAF4</accession>
<sequence>MNLTRYNDIILAKAFESTVTAEGFTTEKLSWRIDDSLDDGGFIRTAYRISPADVNDNDDWNMATIPTTLSATQLTHESSIYFHVYDSVLAEKAKLAKATWTMHTPQPVVLARCSRATQKSSDIYYYHDDNSKTMVTNETELPSPSEERYPGDIFGLGNNSLIPPSWIPSPDGSNSSLAVFFLEFKVAAISEVPAYVDYDHGDPGLDNTASSAEIIITNTIEGYGYGATDTSIRLSLAVMIAYSLATTIYIIFIIGTGRTSVAWDSATELIMLALQSQEPDGLGHVSVGLNSMETFRKGVGIRVSKTEEDSSGVSQEKLELVLQDDKRSQVRSLTRVVHGTPY</sequence>
<protein>
    <submittedName>
        <fullName evidence="2">Uncharacterized protein</fullName>
    </submittedName>
</protein>
<keyword evidence="1" id="KW-1133">Transmembrane helix</keyword>